<evidence type="ECO:0000313" key="1">
    <source>
        <dbReference type="EMBL" id="SKB56996.1"/>
    </source>
</evidence>
<dbReference type="AlphaFoldDB" id="A0A1T5CCC4"/>
<protein>
    <submittedName>
        <fullName evidence="1">Uncharacterized protein</fullName>
    </submittedName>
</protein>
<accession>A0A1T5CCC4</accession>
<dbReference type="Proteomes" id="UP000190541">
    <property type="component" value="Unassembled WGS sequence"/>
</dbReference>
<dbReference type="EMBL" id="FUYS01000004">
    <property type="protein sequence ID" value="SKB56996.1"/>
    <property type="molecule type" value="Genomic_DNA"/>
</dbReference>
<dbReference type="STRING" id="623280.SAMN05660226_02053"/>
<reference evidence="1 2" key="1">
    <citation type="submission" date="2017-02" db="EMBL/GenBank/DDBJ databases">
        <authorList>
            <person name="Peterson S.W."/>
        </authorList>
    </citation>
    <scope>NUCLEOTIDE SEQUENCE [LARGE SCALE GENOMIC DNA]</scope>
    <source>
        <strain evidence="1 2">DSM 22899</strain>
    </source>
</reference>
<name>A0A1T5CCC4_9SPHI</name>
<keyword evidence="2" id="KW-1185">Reference proteome</keyword>
<organism evidence="1 2">
    <name type="scientific">Parapedobacter luteus</name>
    <dbReference type="NCBI Taxonomy" id="623280"/>
    <lineage>
        <taxon>Bacteria</taxon>
        <taxon>Pseudomonadati</taxon>
        <taxon>Bacteroidota</taxon>
        <taxon>Sphingobacteriia</taxon>
        <taxon>Sphingobacteriales</taxon>
        <taxon>Sphingobacteriaceae</taxon>
        <taxon>Parapedobacter</taxon>
    </lineage>
</organism>
<proteinExistence type="predicted"/>
<evidence type="ECO:0000313" key="2">
    <source>
        <dbReference type="Proteomes" id="UP000190541"/>
    </source>
</evidence>
<gene>
    <name evidence="1" type="ORF">SAMN05660226_02053</name>
</gene>
<sequence>MNNGINKNRVTTANLLTAKQYGTGNWRTMLRSFALILFVTSLWSCAKDEEHKDDDEDDTIGSVYFEEDFEKMIWGGDYINQQPGVKGEFTRDDDNRYIIDESKPVAECGINTDGCPDFFALVSEAYKELRGISGWEGSKVYERPGYLKIGTESSRDAYIRTPPLDMIGEGSVNINVSVDLAIWGGSSQTLYVSVANGGISSVSQLEVTTRDSWTTREFRVLNATKETQIEIKSDPTQVGRFFLGHVKITKAD</sequence>